<dbReference type="Pfam" id="PF01202">
    <property type="entry name" value="SKI"/>
    <property type="match status" value="1"/>
</dbReference>
<dbReference type="NCBIfam" id="NF002988">
    <property type="entry name" value="PRK03731.1"/>
    <property type="match status" value="1"/>
</dbReference>
<accession>A0A1N6N0D3</accession>
<dbReference type="InterPro" id="IPR031322">
    <property type="entry name" value="Shikimate/glucono_kinase"/>
</dbReference>
<comment type="subunit">
    <text evidence="11">Monomer.</text>
</comment>
<dbReference type="AlphaFoldDB" id="A0A1N6N0D3"/>
<evidence type="ECO:0000256" key="5">
    <source>
        <dbReference type="ARBA" id="ARBA00022741"/>
    </source>
</evidence>
<feature type="binding site" evidence="11">
    <location>
        <position position="139"/>
    </location>
    <ligand>
        <name>substrate</name>
    </ligand>
</feature>
<evidence type="ECO:0000313" key="13">
    <source>
        <dbReference type="EMBL" id="SIP74547.1"/>
    </source>
</evidence>
<evidence type="ECO:0000256" key="8">
    <source>
        <dbReference type="ARBA" id="ARBA00022842"/>
    </source>
</evidence>
<keyword evidence="15" id="KW-1185">Reference proteome</keyword>
<dbReference type="SUPFAM" id="SSF52540">
    <property type="entry name" value="P-loop containing nucleoside triphosphate hydrolases"/>
    <property type="match status" value="1"/>
</dbReference>
<proteinExistence type="inferred from homology"/>
<evidence type="ECO:0000313" key="12">
    <source>
        <dbReference type="EMBL" id="PHM33356.1"/>
    </source>
</evidence>
<dbReference type="Proteomes" id="UP000196435">
    <property type="component" value="Unassembled WGS sequence"/>
</dbReference>
<comment type="catalytic activity">
    <reaction evidence="10 11">
        <text>shikimate + ATP = 3-phosphoshikimate + ADP + H(+)</text>
        <dbReference type="Rhea" id="RHEA:13121"/>
        <dbReference type="ChEBI" id="CHEBI:15378"/>
        <dbReference type="ChEBI" id="CHEBI:30616"/>
        <dbReference type="ChEBI" id="CHEBI:36208"/>
        <dbReference type="ChEBI" id="CHEBI:145989"/>
        <dbReference type="ChEBI" id="CHEBI:456216"/>
        <dbReference type="EC" id="2.7.1.71"/>
    </reaction>
</comment>
<dbReference type="GO" id="GO:0009423">
    <property type="term" value="P:chorismate biosynthetic process"/>
    <property type="evidence" value="ECO:0007669"/>
    <property type="project" value="UniProtKB-UniRule"/>
</dbReference>
<feature type="binding site" evidence="11">
    <location>
        <position position="16"/>
    </location>
    <ligand>
        <name>Mg(2+)</name>
        <dbReference type="ChEBI" id="CHEBI:18420"/>
    </ligand>
</feature>
<comment type="pathway">
    <text evidence="1 11">Metabolic intermediate biosynthesis; chorismate biosynthesis; chorismate from D-erythrose 4-phosphate and phosphoenolpyruvate: step 5/7.</text>
</comment>
<feature type="binding site" evidence="11">
    <location>
        <position position="34"/>
    </location>
    <ligand>
        <name>substrate</name>
    </ligand>
</feature>
<dbReference type="InterPro" id="IPR000623">
    <property type="entry name" value="Shikimate_kinase/TSH1"/>
</dbReference>
<evidence type="ECO:0000256" key="11">
    <source>
        <dbReference type="HAMAP-Rule" id="MF_00109"/>
    </source>
</evidence>
<keyword evidence="9 11" id="KW-0057">Aromatic amino acid biosynthesis</keyword>
<dbReference type="PROSITE" id="PS01128">
    <property type="entry name" value="SHIKIMATE_KINASE"/>
    <property type="match status" value="1"/>
</dbReference>
<dbReference type="Proteomes" id="UP000224871">
    <property type="component" value="Unassembled WGS sequence"/>
</dbReference>
<dbReference type="PANTHER" id="PTHR21087:SF21">
    <property type="entry name" value="SHIKIMATE KINASE 2"/>
    <property type="match status" value="1"/>
</dbReference>
<evidence type="ECO:0000256" key="9">
    <source>
        <dbReference type="ARBA" id="ARBA00023141"/>
    </source>
</evidence>
<keyword evidence="11" id="KW-0479">Metal-binding</keyword>
<dbReference type="GO" id="GO:0009073">
    <property type="term" value="P:aromatic amino acid family biosynthetic process"/>
    <property type="evidence" value="ECO:0007669"/>
    <property type="project" value="UniProtKB-KW"/>
</dbReference>
<dbReference type="OrthoDB" id="9800332at2"/>
<evidence type="ECO:0000256" key="6">
    <source>
        <dbReference type="ARBA" id="ARBA00022777"/>
    </source>
</evidence>
<reference evidence="14" key="2">
    <citation type="submission" date="2016-12" db="EMBL/GenBank/DDBJ databases">
        <authorList>
            <person name="Gaudriault S."/>
        </authorList>
    </citation>
    <scope>NUCLEOTIDE SEQUENCE [LARGE SCALE GENOMIC DNA]</scope>
    <source>
        <strain evidence="14">HGB1681 (deposited as PTA-6826 in the American Type Culture Collection)</strain>
    </source>
</reference>
<dbReference type="Gene3D" id="3.40.50.300">
    <property type="entry name" value="P-loop containing nucleotide triphosphate hydrolases"/>
    <property type="match status" value="1"/>
</dbReference>
<dbReference type="GO" id="GO:0000287">
    <property type="term" value="F:magnesium ion binding"/>
    <property type="evidence" value="ECO:0007669"/>
    <property type="project" value="UniProtKB-UniRule"/>
</dbReference>
<name>A0A1N6N0D3_9GAMM</name>
<evidence type="ECO:0000256" key="1">
    <source>
        <dbReference type="ARBA" id="ARBA00004842"/>
    </source>
</evidence>
<reference evidence="12 15" key="3">
    <citation type="journal article" date="2017" name="Nat. Microbiol.">
        <title>Natural product diversity associated with the nematode symbionts Photorhabdus and Xenorhabdus.</title>
        <authorList>
            <person name="Tobias N.J."/>
            <person name="Wolff H."/>
            <person name="Djahanschiri B."/>
            <person name="Grundmann F."/>
            <person name="Kronenwerth M."/>
            <person name="Shi Y.M."/>
            <person name="Simonyi S."/>
            <person name="Grun P."/>
            <person name="Shapiro-Ilan D."/>
            <person name="Pidot S.J."/>
            <person name="Stinear T.P."/>
            <person name="Ebersberger I."/>
            <person name="Bode H.B."/>
        </authorList>
    </citation>
    <scope>NUCLEOTIDE SEQUENCE [LARGE SCALE GENOMIC DNA]</scope>
    <source>
        <strain evidence="12 15">DSM 16336</strain>
    </source>
</reference>
<keyword evidence="4 11" id="KW-0808">Transferase</keyword>
<keyword evidence="7 11" id="KW-0067">ATP-binding</keyword>
<keyword evidence="3 11" id="KW-0028">Amino-acid biosynthesis</keyword>
<dbReference type="HAMAP" id="MF_00109">
    <property type="entry name" value="Shikimate_kinase"/>
    <property type="match status" value="1"/>
</dbReference>
<dbReference type="PANTHER" id="PTHR21087">
    <property type="entry name" value="SHIKIMATE KINASE"/>
    <property type="match status" value="1"/>
</dbReference>
<comment type="similarity">
    <text evidence="11">Belongs to the shikimate kinase family.</text>
</comment>
<feature type="binding site" evidence="11">
    <location>
        <begin position="12"/>
        <end position="17"/>
    </location>
    <ligand>
        <name>ATP</name>
        <dbReference type="ChEBI" id="CHEBI:30616"/>
    </ligand>
</feature>
<dbReference type="EMBL" id="FTLG01000211">
    <property type="protein sequence ID" value="SIP74547.1"/>
    <property type="molecule type" value="Genomic_DNA"/>
</dbReference>
<evidence type="ECO:0000256" key="7">
    <source>
        <dbReference type="ARBA" id="ARBA00022840"/>
    </source>
</evidence>
<evidence type="ECO:0000256" key="10">
    <source>
        <dbReference type="ARBA" id="ARBA00048567"/>
    </source>
</evidence>
<dbReference type="InterPro" id="IPR023000">
    <property type="entry name" value="Shikimate_kinase_CS"/>
</dbReference>
<keyword evidence="8 11" id="KW-0460">Magnesium</keyword>
<dbReference type="UniPathway" id="UPA00053">
    <property type="reaction ID" value="UER00088"/>
</dbReference>
<keyword evidence="5 11" id="KW-0547">Nucleotide-binding</keyword>
<evidence type="ECO:0000256" key="2">
    <source>
        <dbReference type="ARBA" id="ARBA00022490"/>
    </source>
</evidence>
<dbReference type="PRINTS" id="PR01100">
    <property type="entry name" value="SHIKIMTKNASE"/>
</dbReference>
<evidence type="ECO:0000313" key="14">
    <source>
        <dbReference type="Proteomes" id="UP000196435"/>
    </source>
</evidence>
<gene>
    <name evidence="13" type="primary">aroL</name>
    <name evidence="11" type="synonym">aroK</name>
    <name evidence="12" type="ORF">Xinn_02509</name>
    <name evidence="13" type="ORF">XIS1_670028</name>
</gene>
<comment type="caution">
    <text evidence="11">Lacks conserved residue(s) required for the propagation of feature annotation.</text>
</comment>
<reference evidence="13" key="1">
    <citation type="submission" date="2016-12" db="EMBL/GenBank/DDBJ databases">
        <authorList>
            <person name="Song W.-J."/>
            <person name="Kurnit D.M."/>
        </authorList>
    </citation>
    <scope>NUCLEOTIDE SEQUENCE [LARGE SCALE GENOMIC DNA]</scope>
    <source>
        <strain evidence="13">HGB1681</strain>
    </source>
</reference>
<feature type="binding site" evidence="11">
    <location>
        <position position="120"/>
    </location>
    <ligand>
        <name>ATP</name>
        <dbReference type="ChEBI" id="CHEBI:30616"/>
    </ligand>
</feature>
<dbReference type="InterPro" id="IPR027417">
    <property type="entry name" value="P-loop_NTPase"/>
</dbReference>
<organism evidence="13 14">
    <name type="scientific">Xenorhabdus innexi</name>
    <dbReference type="NCBI Taxonomy" id="290109"/>
    <lineage>
        <taxon>Bacteria</taxon>
        <taxon>Pseudomonadati</taxon>
        <taxon>Pseudomonadota</taxon>
        <taxon>Gammaproteobacteria</taxon>
        <taxon>Enterobacterales</taxon>
        <taxon>Morganellaceae</taxon>
        <taxon>Xenorhabdus</taxon>
    </lineage>
</organism>
<keyword evidence="2 11" id="KW-0963">Cytoplasm</keyword>
<feature type="binding site" evidence="11">
    <location>
        <position position="79"/>
    </location>
    <ligand>
        <name>substrate</name>
    </ligand>
</feature>
<evidence type="ECO:0000313" key="15">
    <source>
        <dbReference type="Proteomes" id="UP000224871"/>
    </source>
</evidence>
<comment type="cofactor">
    <cofactor evidence="11">
        <name>Mg(2+)</name>
        <dbReference type="ChEBI" id="CHEBI:18420"/>
    </cofactor>
    <text evidence="11">Binds 1 Mg(2+) ion per subunit.</text>
</comment>
<dbReference type="GO" id="GO:0005524">
    <property type="term" value="F:ATP binding"/>
    <property type="evidence" value="ECO:0007669"/>
    <property type="project" value="UniProtKB-UniRule"/>
</dbReference>
<comment type="function">
    <text evidence="11">Catalyzes the specific phosphorylation of the 3-hydroxyl group of shikimic acid using ATP as a cosubstrate.</text>
</comment>
<sequence>MKQTLFIVGARGAGKTTIGNVLAEVLSYQFIDTDENVQVSCGMTIAELVEQRGWDYFRKLESETLKAVSQQNRVISTGGGMILAAENRQYMRQNGVVIYLQAPAAVLVERLSLNPENSQRPSLTGKSITEEITGILAEREPLYRECAHLIIDATLSIENIVCDIKSYILGQYKQII</sequence>
<feature type="binding site" evidence="11">
    <location>
        <position position="58"/>
    </location>
    <ligand>
        <name>substrate</name>
    </ligand>
</feature>
<dbReference type="GO" id="GO:0004765">
    <property type="term" value="F:shikimate kinase activity"/>
    <property type="evidence" value="ECO:0007669"/>
    <property type="project" value="UniProtKB-UniRule"/>
</dbReference>
<evidence type="ECO:0000256" key="4">
    <source>
        <dbReference type="ARBA" id="ARBA00022679"/>
    </source>
</evidence>
<comment type="subcellular location">
    <subcellularLocation>
        <location evidence="11">Cytoplasm</location>
    </subcellularLocation>
</comment>
<protein>
    <recommendedName>
        <fullName evidence="11">Shikimate kinase 1</fullName>
        <shortName evidence="11">SK 1</shortName>
        <ecNumber evidence="11">2.7.1.71</ecNumber>
    </recommendedName>
</protein>
<dbReference type="RefSeq" id="WP_086953917.1">
    <property type="nucleotide sequence ID" value="NZ_CAWNQC010000224.1"/>
</dbReference>
<dbReference type="CDD" id="cd00464">
    <property type="entry name" value="SK"/>
    <property type="match status" value="1"/>
</dbReference>
<dbReference type="EMBL" id="NIBU01000030">
    <property type="protein sequence ID" value="PHM33356.1"/>
    <property type="molecule type" value="Genomic_DNA"/>
</dbReference>
<dbReference type="GO" id="GO:0008652">
    <property type="term" value="P:amino acid biosynthetic process"/>
    <property type="evidence" value="ECO:0007669"/>
    <property type="project" value="UniProtKB-KW"/>
</dbReference>
<dbReference type="GO" id="GO:0005829">
    <property type="term" value="C:cytosol"/>
    <property type="evidence" value="ECO:0007669"/>
    <property type="project" value="TreeGrafter"/>
</dbReference>
<dbReference type="EC" id="2.7.1.71" evidence="11"/>
<keyword evidence="6 11" id="KW-0418">Kinase</keyword>
<evidence type="ECO:0000256" key="3">
    <source>
        <dbReference type="ARBA" id="ARBA00022605"/>
    </source>
</evidence>